<reference evidence="12 13" key="1">
    <citation type="submission" date="2016-12" db="EMBL/GenBank/DDBJ databases">
        <title>Diversity of luminous bacteria.</title>
        <authorList>
            <person name="Yoshizawa S."/>
            <person name="Kogure K."/>
        </authorList>
    </citation>
    <scope>NUCLEOTIDE SEQUENCE [LARGE SCALE GENOMIC DNA]</scope>
    <source>
        <strain evidence="12 13">LC1-200</strain>
    </source>
</reference>
<dbReference type="GO" id="GO:0008218">
    <property type="term" value="P:bioluminescence"/>
    <property type="evidence" value="ECO:0007669"/>
    <property type="project" value="UniProtKB-UniRule"/>
</dbReference>
<dbReference type="PROSITE" id="PS00494">
    <property type="entry name" value="BACTERIAL_LUCIFERASE"/>
    <property type="match status" value="1"/>
</dbReference>
<dbReference type="RefSeq" id="WP_105061619.1">
    <property type="nucleotide sequence ID" value="NZ_MSCJ01000003.1"/>
</dbReference>
<dbReference type="InterPro" id="IPR011251">
    <property type="entry name" value="Luciferase-like_dom"/>
</dbReference>
<comment type="caution">
    <text evidence="12">The sequence shown here is derived from an EMBL/GenBank/DDBJ whole genome shotgun (WGS) entry which is preliminary data.</text>
</comment>
<keyword evidence="4 10" id="KW-0288">FMN</keyword>
<keyword evidence="7 10" id="KW-0455">Luminescence</keyword>
<dbReference type="InterPro" id="IPR036661">
    <property type="entry name" value="Luciferase-like_sf"/>
</dbReference>
<gene>
    <name evidence="12" type="ORF">BTO08_15790</name>
</gene>
<dbReference type="InterPro" id="IPR018235">
    <property type="entry name" value="Bacterial_luciferase_CS"/>
</dbReference>
<evidence type="ECO:0000313" key="13">
    <source>
        <dbReference type="Proteomes" id="UP000238730"/>
    </source>
</evidence>
<feature type="domain" description="Luciferase-like" evidence="11">
    <location>
        <begin position="1"/>
        <end position="316"/>
    </location>
</feature>
<accession>A0A2S7VI44</accession>
<comment type="catalytic activity">
    <reaction evidence="9 10">
        <text>a long-chain fatty aldehyde + FMNH2 + O2 = a long-chain fatty acid + hnu + FMN + H2O + 2 H(+)</text>
        <dbReference type="Rhea" id="RHEA:17181"/>
        <dbReference type="ChEBI" id="CHEBI:15377"/>
        <dbReference type="ChEBI" id="CHEBI:15378"/>
        <dbReference type="ChEBI" id="CHEBI:15379"/>
        <dbReference type="ChEBI" id="CHEBI:17176"/>
        <dbReference type="ChEBI" id="CHEBI:30212"/>
        <dbReference type="ChEBI" id="CHEBI:57560"/>
        <dbReference type="ChEBI" id="CHEBI:57618"/>
        <dbReference type="ChEBI" id="CHEBI:58210"/>
        <dbReference type="EC" id="1.14.14.3"/>
    </reaction>
</comment>
<evidence type="ECO:0000256" key="2">
    <source>
        <dbReference type="ARBA" id="ARBA00011870"/>
    </source>
</evidence>
<evidence type="ECO:0000256" key="5">
    <source>
        <dbReference type="ARBA" id="ARBA00023002"/>
    </source>
</evidence>
<dbReference type="EC" id="1.14.14.3" evidence="10"/>
<dbReference type="GO" id="GO:0047646">
    <property type="term" value="F:alkanal monooxygenase (FMN-linked) activity"/>
    <property type="evidence" value="ECO:0007669"/>
    <property type="project" value="UniProtKB-UniRule"/>
</dbReference>
<dbReference type="Pfam" id="PF00296">
    <property type="entry name" value="Bac_luciferase"/>
    <property type="match status" value="1"/>
</dbReference>
<dbReference type="InterPro" id="IPR002103">
    <property type="entry name" value="Luciferase_bac/NFP"/>
</dbReference>
<dbReference type="PANTHER" id="PTHR30137:SF8">
    <property type="entry name" value="BLR5498 PROTEIN"/>
    <property type="match status" value="1"/>
</dbReference>
<evidence type="ECO:0000313" key="12">
    <source>
        <dbReference type="EMBL" id="PQJ61749.1"/>
    </source>
</evidence>
<evidence type="ECO:0000256" key="3">
    <source>
        <dbReference type="ARBA" id="ARBA00022630"/>
    </source>
</evidence>
<dbReference type="AlphaFoldDB" id="A0A2S7VI44"/>
<dbReference type="Gene3D" id="3.20.20.30">
    <property type="entry name" value="Luciferase-like domain"/>
    <property type="match status" value="1"/>
</dbReference>
<protein>
    <recommendedName>
        <fullName evidence="10">Alkanal monooxygenase</fullName>
        <ecNumber evidence="10">1.14.14.3</ecNumber>
    </recommendedName>
    <alternativeName>
        <fullName evidence="10">Bacterial luciferase</fullName>
    </alternativeName>
</protein>
<keyword evidence="3 10" id="KW-0285">Flavoprotein</keyword>
<evidence type="ECO:0000256" key="8">
    <source>
        <dbReference type="ARBA" id="ARBA00023262"/>
    </source>
</evidence>
<dbReference type="SUPFAM" id="SSF51679">
    <property type="entry name" value="Bacterial luciferase-like"/>
    <property type="match status" value="1"/>
</dbReference>
<dbReference type="InterPro" id="IPR050766">
    <property type="entry name" value="Bact_Lucif_Oxidored"/>
</dbReference>
<name>A0A2S7VI44_PHOAN</name>
<dbReference type="EMBL" id="MSCJ01000003">
    <property type="protein sequence ID" value="PQJ61749.1"/>
    <property type="molecule type" value="Genomic_DNA"/>
</dbReference>
<dbReference type="PRINTS" id="PR00089">
    <property type="entry name" value="LUCIFERASE"/>
</dbReference>
<evidence type="ECO:0000259" key="11">
    <source>
        <dbReference type="Pfam" id="PF00296"/>
    </source>
</evidence>
<comment type="subunit">
    <text evidence="2 10">Heterodimer of an alpha and a beta chain.</text>
</comment>
<evidence type="ECO:0000256" key="9">
    <source>
        <dbReference type="ARBA" id="ARBA00048737"/>
    </source>
</evidence>
<dbReference type="InterPro" id="IPR033924">
    <property type="entry name" value="Alkanal_monooxygenase"/>
</dbReference>
<proteinExistence type="inferred from homology"/>
<keyword evidence="5 10" id="KW-0560">Oxidoreductase</keyword>
<evidence type="ECO:0000256" key="6">
    <source>
        <dbReference type="ARBA" id="ARBA00023033"/>
    </source>
</evidence>
<dbReference type="GO" id="GO:0005829">
    <property type="term" value="C:cytosol"/>
    <property type="evidence" value="ECO:0007669"/>
    <property type="project" value="TreeGrafter"/>
</dbReference>
<dbReference type="CDD" id="cd01096">
    <property type="entry name" value="Alkanal_monooxygenase"/>
    <property type="match status" value="1"/>
</dbReference>
<evidence type="ECO:0000256" key="10">
    <source>
        <dbReference type="RuleBase" id="RU367112"/>
    </source>
</evidence>
<dbReference type="OrthoDB" id="7903015at2"/>
<comment type="similarity">
    <text evidence="1 10">Belongs to the bacterial luciferase oxidoreductase family.</text>
</comment>
<evidence type="ECO:0000256" key="4">
    <source>
        <dbReference type="ARBA" id="ARBA00022643"/>
    </source>
</evidence>
<organism evidence="12 13">
    <name type="scientific">Photobacterium angustum</name>
    <dbReference type="NCBI Taxonomy" id="661"/>
    <lineage>
        <taxon>Bacteria</taxon>
        <taxon>Pseudomonadati</taxon>
        <taxon>Pseudomonadota</taxon>
        <taxon>Gammaproteobacteria</taxon>
        <taxon>Vibrionales</taxon>
        <taxon>Vibrionaceae</taxon>
        <taxon>Photobacterium</taxon>
    </lineage>
</organism>
<evidence type="ECO:0000256" key="1">
    <source>
        <dbReference type="ARBA" id="ARBA00010426"/>
    </source>
</evidence>
<keyword evidence="6 10" id="KW-0503">Monooxygenase</keyword>
<comment type="function">
    <text evidence="10">Light-emitting reaction in luminous bacteria.</text>
</comment>
<keyword evidence="8 10" id="KW-0599">Photoprotein</keyword>
<sequence>MKFGNICFSYQPPGESHKDVMDRFVRLGVASEELNFDTFWTLEHHFTEFGLTGNLYVACANILGRTKKLNVGTMGIVLPTAHPARQMEDLMLLDQMSKGRFNFGVVRGLYHKDFRVFGVTMEDSRSITEDFHKMIMDGSKSGVLHTDGKNIEFQDVNVYPEAYSDKIPTCMTAESAATTTWLAERGLPMVLSWIITTSEKKAQMELYNEIATEHGHDIKNIDHSMTFICSVNDDQEKAESVCRDFLSNWYDSYTNATNIFKDSNQTRGYDYHKGQWRDFVLQGHTDSRRRLDYSNNLNPVGTPEKCIEIMQRDIDATGIKNITLGFEANGSEQEIIASMERFMTQVAPYLKDPK</sequence>
<evidence type="ECO:0000256" key="7">
    <source>
        <dbReference type="ARBA" id="ARBA00023223"/>
    </source>
</evidence>
<dbReference type="Proteomes" id="UP000238730">
    <property type="component" value="Unassembled WGS sequence"/>
</dbReference>
<dbReference type="PANTHER" id="PTHR30137">
    <property type="entry name" value="LUCIFERASE-LIKE MONOOXYGENASE"/>
    <property type="match status" value="1"/>
</dbReference>